<proteinExistence type="predicted"/>
<accession>A0AAD5DLA6</accession>
<name>A0AAD5DLA6_9CHLO</name>
<evidence type="ECO:0000256" key="2">
    <source>
        <dbReference type="SAM" id="Phobius"/>
    </source>
</evidence>
<feature type="region of interest" description="Disordered" evidence="1">
    <location>
        <begin position="52"/>
        <end position="75"/>
    </location>
</feature>
<evidence type="ECO:0000313" key="3">
    <source>
        <dbReference type="EMBL" id="KAI7839021.1"/>
    </source>
</evidence>
<protein>
    <submittedName>
        <fullName evidence="3">Uncharacterized protein</fullName>
    </submittedName>
</protein>
<keyword evidence="2" id="KW-0472">Membrane</keyword>
<dbReference type="EMBL" id="JADXDR010000108">
    <property type="protein sequence ID" value="KAI7839021.1"/>
    <property type="molecule type" value="Genomic_DNA"/>
</dbReference>
<feature type="region of interest" description="Disordered" evidence="1">
    <location>
        <begin position="1"/>
        <end position="34"/>
    </location>
</feature>
<reference evidence="3" key="1">
    <citation type="submission" date="2020-11" db="EMBL/GenBank/DDBJ databases">
        <title>Chlorella ohadii genome sequencing and assembly.</title>
        <authorList>
            <person name="Murik O."/>
            <person name="Treves H."/>
            <person name="Kedem I."/>
            <person name="Shotland Y."/>
            <person name="Kaplan A."/>
        </authorList>
    </citation>
    <scope>NUCLEOTIDE SEQUENCE</scope>
    <source>
        <strain evidence="3">1</strain>
    </source>
</reference>
<dbReference type="Proteomes" id="UP001205105">
    <property type="component" value="Unassembled WGS sequence"/>
</dbReference>
<feature type="transmembrane region" description="Helical" evidence="2">
    <location>
        <begin position="81"/>
        <end position="99"/>
    </location>
</feature>
<organism evidence="3 4">
    <name type="scientific">Chlorella ohadii</name>
    <dbReference type="NCBI Taxonomy" id="2649997"/>
    <lineage>
        <taxon>Eukaryota</taxon>
        <taxon>Viridiplantae</taxon>
        <taxon>Chlorophyta</taxon>
        <taxon>core chlorophytes</taxon>
        <taxon>Trebouxiophyceae</taxon>
        <taxon>Chlorellales</taxon>
        <taxon>Chlorellaceae</taxon>
        <taxon>Chlorella clade</taxon>
        <taxon>Chlorella</taxon>
    </lineage>
</organism>
<dbReference type="AlphaFoldDB" id="A0AAD5DLA6"/>
<keyword evidence="2" id="KW-1133">Transmembrane helix</keyword>
<comment type="caution">
    <text evidence="3">The sequence shown here is derived from an EMBL/GenBank/DDBJ whole genome shotgun (WGS) entry which is preliminary data.</text>
</comment>
<keyword evidence="2" id="KW-0812">Transmembrane</keyword>
<sequence>MLQTQSLTLGGTQLQLQRSQRRAGRSSCGTQAAQRQFRTIREDIDKKRLQKQGVITKTVGSPKPQPPTPAPAAQEDAGPNYVVAVAVALLVPLVAWLALGGGQ</sequence>
<keyword evidence="4" id="KW-1185">Reference proteome</keyword>
<evidence type="ECO:0000256" key="1">
    <source>
        <dbReference type="SAM" id="MobiDB-lite"/>
    </source>
</evidence>
<evidence type="ECO:0000313" key="4">
    <source>
        <dbReference type="Proteomes" id="UP001205105"/>
    </source>
</evidence>
<feature type="compositionally biased region" description="Low complexity" evidence="1">
    <location>
        <begin position="1"/>
        <end position="18"/>
    </location>
</feature>
<gene>
    <name evidence="3" type="ORF">COHA_007163</name>
</gene>